<dbReference type="PIRSF" id="PIRSF005536">
    <property type="entry name" value="Agal"/>
    <property type="match status" value="1"/>
</dbReference>
<reference evidence="9" key="1">
    <citation type="journal article" date="2019" name="Int. J. Syst. Evol. Microbiol.">
        <title>The Global Catalogue of Microorganisms (GCM) 10K type strain sequencing project: providing services to taxonomists for standard genome sequencing and annotation.</title>
        <authorList>
            <consortium name="The Broad Institute Genomics Platform"/>
            <consortium name="The Broad Institute Genome Sequencing Center for Infectious Disease"/>
            <person name="Wu L."/>
            <person name="Ma J."/>
        </authorList>
    </citation>
    <scope>NUCLEOTIDE SEQUENCE [LARGE SCALE GENOMIC DNA]</scope>
    <source>
        <strain evidence="9">CCUG 43114</strain>
    </source>
</reference>
<evidence type="ECO:0000256" key="1">
    <source>
        <dbReference type="ARBA" id="ARBA00001255"/>
    </source>
</evidence>
<dbReference type="PANTHER" id="PTHR43053">
    <property type="entry name" value="GLYCOSIDASE FAMILY 31"/>
    <property type="match status" value="1"/>
</dbReference>
<evidence type="ECO:0000256" key="5">
    <source>
        <dbReference type="PIRNR" id="PIRNR005536"/>
    </source>
</evidence>
<keyword evidence="4 5" id="KW-0326">Glycosidase</keyword>
<dbReference type="PANTHER" id="PTHR43053:SF3">
    <property type="entry name" value="ALPHA-GALACTOSIDASE C-RELATED"/>
    <property type="match status" value="1"/>
</dbReference>
<dbReference type="Gene3D" id="2.70.98.60">
    <property type="entry name" value="alpha-galactosidase from lactobacil brevis"/>
    <property type="match status" value="1"/>
</dbReference>
<dbReference type="CDD" id="cd14791">
    <property type="entry name" value="GH36"/>
    <property type="match status" value="1"/>
</dbReference>
<dbReference type="Pfam" id="PF02065">
    <property type="entry name" value="Melibiase"/>
    <property type="match status" value="1"/>
</dbReference>
<dbReference type="InterPro" id="IPR031704">
    <property type="entry name" value="Glyco_hydro_36_N"/>
</dbReference>
<dbReference type="InterPro" id="IPR017853">
    <property type="entry name" value="GH"/>
</dbReference>
<keyword evidence="3 5" id="KW-0378">Hydrolase</keyword>
<dbReference type="Pfam" id="PF16875">
    <property type="entry name" value="Glyco_hydro_36N"/>
    <property type="match status" value="1"/>
</dbReference>
<name>A0ABW0GIE4_9MICO</name>
<sequence>MTPTTTRTTNRTTKDVDAVPHDEDRLVHLRRGGTSLLVRLPRRDLPSLAHWGQELPDTGPGAGPGAGSRAADERALLAALAVPDTDSLVTTQEVVPVLPRTARGWLGHPGVVGGRDGAAWSLDYTAVDHEVHEAGSHDWPDGPVDAVRVVSTAQDTVARVVVGTELELLASGLVRLRAWLENRGDDPYQVDQVRVSLPVPATATELVDLTGRHTHERHPQRHPFPVGAWVRDSRGGRPGLDAPTLLLAGSTGFGFRGGRVWGVHVAHNGSQQVAAERTVVGWRLLGGGELLAPGEVRLAPGERYTTPWLVGSWGDGLDALAARLHRYLRARPAHPTTPRPVLLNTWEAVYFDHDLDTLLDLADRAARVGVERFVLDDGWFLGRRHDRAGLGDWVVDPDVWPEGLHPLVSRVRDLGMQFGLWVEPEMVNLDSHLARDHPDWLLATEHGPGIPSRQQHVLDLGNLHAFAHVFERISALVEEYDVAYLKWDHNRPVLDPAHQPHARPAGRDQAAAVLRLMTALRRRHPGLEIESCAGGGGRVDLRTVEATDRVWVSDCIDPHERHRMVRWTGLLLPPELLGTHIGSATDHTTDRHHSLAFRAATALWGHLGIENDLTTMSDADLSELAEWVQLHKQHRHLLHSGDVVHADRPDPAVSVDGVVAADGSAALYRISLLEHPLTWPIDRITFPGLRDDTTYRLALEHPATSAPDKERMPRWATDGVRLPGSVLTTVGVSAPALRVAESVLVSVHAA</sequence>
<protein>
    <recommendedName>
        <fullName evidence="2 5">Alpha-galactosidase</fullName>
        <ecNumber evidence="2 5">3.2.1.22</ecNumber>
    </recommendedName>
</protein>
<evidence type="ECO:0000256" key="4">
    <source>
        <dbReference type="ARBA" id="ARBA00023295"/>
    </source>
</evidence>
<evidence type="ECO:0000313" key="9">
    <source>
        <dbReference type="Proteomes" id="UP001596122"/>
    </source>
</evidence>
<evidence type="ECO:0000256" key="6">
    <source>
        <dbReference type="SAM" id="MobiDB-lite"/>
    </source>
</evidence>
<feature type="region of interest" description="Disordered" evidence="6">
    <location>
        <begin position="49"/>
        <end position="68"/>
    </location>
</feature>
<dbReference type="Gene3D" id="3.20.20.70">
    <property type="entry name" value="Aldolase class I"/>
    <property type="match status" value="1"/>
</dbReference>
<accession>A0ABW0GIE4</accession>
<dbReference type="InterPro" id="IPR013785">
    <property type="entry name" value="Aldolase_TIM"/>
</dbReference>
<dbReference type="InterPro" id="IPR002252">
    <property type="entry name" value="Glyco_hydro_36"/>
</dbReference>
<evidence type="ECO:0000259" key="7">
    <source>
        <dbReference type="Pfam" id="PF16875"/>
    </source>
</evidence>
<dbReference type="RefSeq" id="WP_340266338.1">
    <property type="nucleotide sequence ID" value="NZ_JBBEOG010000001.1"/>
</dbReference>
<evidence type="ECO:0000313" key="8">
    <source>
        <dbReference type="EMBL" id="MFC5379457.1"/>
    </source>
</evidence>
<evidence type="ECO:0000256" key="3">
    <source>
        <dbReference type="ARBA" id="ARBA00022801"/>
    </source>
</evidence>
<feature type="domain" description="Glycosyl hydrolase family 36 N-terminal" evidence="7">
    <location>
        <begin position="45"/>
        <end position="299"/>
    </location>
</feature>
<evidence type="ECO:0000256" key="2">
    <source>
        <dbReference type="ARBA" id="ARBA00012755"/>
    </source>
</evidence>
<dbReference type="Proteomes" id="UP001596122">
    <property type="component" value="Unassembled WGS sequence"/>
</dbReference>
<dbReference type="EMBL" id="JBHSLD010000001">
    <property type="protein sequence ID" value="MFC5379457.1"/>
    <property type="molecule type" value="Genomic_DNA"/>
</dbReference>
<dbReference type="SUPFAM" id="SSF51445">
    <property type="entry name" value="(Trans)glycosidases"/>
    <property type="match status" value="1"/>
</dbReference>
<dbReference type="EC" id="3.2.1.22" evidence="2 5"/>
<dbReference type="GO" id="GO:0004557">
    <property type="term" value="F:alpha-galactosidase activity"/>
    <property type="evidence" value="ECO:0007669"/>
    <property type="project" value="UniProtKB-EC"/>
</dbReference>
<keyword evidence="9" id="KW-1185">Reference proteome</keyword>
<comment type="catalytic activity">
    <reaction evidence="1 5">
        <text>Hydrolysis of terminal, non-reducing alpha-D-galactose residues in alpha-D-galactosides, including galactose oligosaccharides, galactomannans and galactolipids.</text>
        <dbReference type="EC" id="3.2.1.22"/>
    </reaction>
</comment>
<comment type="caution">
    <text evidence="8">The sequence shown here is derived from an EMBL/GenBank/DDBJ whole genome shotgun (WGS) entry which is preliminary data.</text>
</comment>
<proteinExistence type="inferred from homology"/>
<dbReference type="InterPro" id="IPR050985">
    <property type="entry name" value="Alpha-glycosidase_related"/>
</dbReference>
<gene>
    <name evidence="8" type="ORF">ACFPJ6_01505</name>
</gene>
<comment type="similarity">
    <text evidence="5">Belongs to the glycosyl hydrolase.</text>
</comment>
<organism evidence="8 9">
    <name type="scientific">Aquipuribacter nitratireducens</name>
    <dbReference type="NCBI Taxonomy" id="650104"/>
    <lineage>
        <taxon>Bacteria</taxon>
        <taxon>Bacillati</taxon>
        <taxon>Actinomycetota</taxon>
        <taxon>Actinomycetes</taxon>
        <taxon>Micrococcales</taxon>
        <taxon>Intrasporangiaceae</taxon>
        <taxon>Aquipuribacter</taxon>
    </lineage>
</organism>
<dbReference type="PRINTS" id="PR00743">
    <property type="entry name" value="GLHYDRLASE36"/>
</dbReference>
<dbReference type="InterPro" id="IPR038417">
    <property type="entry name" value="Alpga-gal_N_sf"/>
</dbReference>